<dbReference type="InterPro" id="IPR001807">
    <property type="entry name" value="ClC"/>
</dbReference>
<keyword evidence="3 11" id="KW-0812">Transmembrane</keyword>
<dbReference type="InterPro" id="IPR051280">
    <property type="entry name" value="Cl-channel/antiporter"/>
</dbReference>
<comment type="caution">
    <text evidence="13">The sequence shown here is derived from an EMBL/GenBank/DDBJ whole genome shotgun (WGS) entry which is preliminary data.</text>
</comment>
<feature type="transmembrane region" description="Helical" evidence="11">
    <location>
        <begin position="413"/>
        <end position="432"/>
    </location>
</feature>
<evidence type="ECO:0000313" key="14">
    <source>
        <dbReference type="Proteomes" id="UP001359485"/>
    </source>
</evidence>
<keyword evidence="6 11" id="KW-0406">Ion transport</keyword>
<name>A0ABR1AQE0_POLSC</name>
<evidence type="ECO:0000313" key="13">
    <source>
        <dbReference type="EMBL" id="KAK6624169.1"/>
    </source>
</evidence>
<comment type="subcellular location">
    <subcellularLocation>
        <location evidence="1 11">Membrane</location>
        <topology evidence="1 11">Multi-pass membrane protein</topology>
    </subcellularLocation>
</comment>
<feature type="transmembrane region" description="Helical" evidence="11">
    <location>
        <begin position="508"/>
        <end position="531"/>
    </location>
</feature>
<keyword evidence="4" id="KW-0677">Repeat</keyword>
<dbReference type="CDD" id="cd04591">
    <property type="entry name" value="CBS_pair_voltage-gated_CLC_euk_bac"/>
    <property type="match status" value="1"/>
</dbReference>
<evidence type="ECO:0000256" key="3">
    <source>
        <dbReference type="ARBA" id="ARBA00022692"/>
    </source>
</evidence>
<feature type="transmembrane region" description="Helical" evidence="11">
    <location>
        <begin position="174"/>
        <end position="195"/>
    </location>
</feature>
<dbReference type="EMBL" id="JAWJWF010000046">
    <property type="protein sequence ID" value="KAK6624169.1"/>
    <property type="molecule type" value="Genomic_DNA"/>
</dbReference>
<dbReference type="PRINTS" id="PR00762">
    <property type="entry name" value="CLCHANNEL"/>
</dbReference>
<evidence type="ECO:0000256" key="6">
    <source>
        <dbReference type="ARBA" id="ARBA00023065"/>
    </source>
</evidence>
<feature type="transmembrane region" description="Helical" evidence="11">
    <location>
        <begin position="125"/>
        <end position="146"/>
    </location>
</feature>
<accession>A0ABR1AQE0</accession>
<evidence type="ECO:0000256" key="2">
    <source>
        <dbReference type="ARBA" id="ARBA00022448"/>
    </source>
</evidence>
<keyword evidence="7 10" id="KW-0129">CBS domain</keyword>
<evidence type="ECO:0000256" key="7">
    <source>
        <dbReference type="ARBA" id="ARBA00023122"/>
    </source>
</evidence>
<feature type="transmembrane region" description="Helical" evidence="11">
    <location>
        <begin position="572"/>
        <end position="592"/>
    </location>
</feature>
<evidence type="ECO:0000256" key="1">
    <source>
        <dbReference type="ARBA" id="ARBA00004141"/>
    </source>
</evidence>
<dbReference type="SUPFAM" id="SSF54631">
    <property type="entry name" value="CBS-domain pair"/>
    <property type="match status" value="1"/>
</dbReference>
<dbReference type="InterPro" id="IPR000644">
    <property type="entry name" value="CBS_dom"/>
</dbReference>
<keyword evidence="9 11" id="KW-0868">Chloride</keyword>
<evidence type="ECO:0000259" key="12">
    <source>
        <dbReference type="PROSITE" id="PS51371"/>
    </source>
</evidence>
<keyword evidence="2 11" id="KW-0813">Transport</keyword>
<feature type="transmembrane region" description="Helical" evidence="11">
    <location>
        <begin position="225"/>
        <end position="243"/>
    </location>
</feature>
<feature type="domain" description="CBS" evidence="12">
    <location>
        <begin position="739"/>
        <end position="800"/>
    </location>
</feature>
<dbReference type="PANTHER" id="PTHR11689:SF136">
    <property type="entry name" value="H(+)_CL(-) EXCHANGE TRANSPORTER 7"/>
    <property type="match status" value="1"/>
</dbReference>
<evidence type="ECO:0000256" key="4">
    <source>
        <dbReference type="ARBA" id="ARBA00022737"/>
    </source>
</evidence>
<feature type="transmembrane region" description="Helical" evidence="11">
    <location>
        <begin position="371"/>
        <end position="392"/>
    </location>
</feature>
<evidence type="ECO:0000256" key="8">
    <source>
        <dbReference type="ARBA" id="ARBA00023136"/>
    </source>
</evidence>
<dbReference type="PROSITE" id="PS51371">
    <property type="entry name" value="CBS"/>
    <property type="match status" value="2"/>
</dbReference>
<dbReference type="Gene3D" id="1.10.3080.10">
    <property type="entry name" value="Clc chloride channel"/>
    <property type="match status" value="1"/>
</dbReference>
<dbReference type="Proteomes" id="UP001359485">
    <property type="component" value="Unassembled WGS sequence"/>
</dbReference>
<gene>
    <name evidence="13" type="ORF">RUM44_011027</name>
</gene>
<dbReference type="Pfam" id="PF00571">
    <property type="entry name" value="CBS"/>
    <property type="match status" value="1"/>
</dbReference>
<keyword evidence="8 11" id="KW-0472">Membrane</keyword>
<feature type="domain" description="CBS" evidence="12">
    <location>
        <begin position="626"/>
        <end position="695"/>
    </location>
</feature>
<protein>
    <recommendedName>
        <fullName evidence="11">Chloride channel protein</fullName>
    </recommendedName>
</protein>
<dbReference type="SMART" id="SM00116">
    <property type="entry name" value="CBS"/>
    <property type="match status" value="2"/>
</dbReference>
<feature type="transmembrane region" description="Helical" evidence="11">
    <location>
        <begin position="286"/>
        <end position="309"/>
    </location>
</feature>
<keyword evidence="5 11" id="KW-1133">Transmembrane helix</keyword>
<dbReference type="SUPFAM" id="SSF81340">
    <property type="entry name" value="Clc chloride channel"/>
    <property type="match status" value="1"/>
</dbReference>
<evidence type="ECO:0000256" key="10">
    <source>
        <dbReference type="PROSITE-ProRule" id="PRU00703"/>
    </source>
</evidence>
<dbReference type="Pfam" id="PF00654">
    <property type="entry name" value="Voltage_CLC"/>
    <property type="match status" value="1"/>
</dbReference>
<comment type="similarity">
    <text evidence="11">Belongs to the chloride channel (TC 2.A.49) family.</text>
</comment>
<evidence type="ECO:0000256" key="11">
    <source>
        <dbReference type="RuleBase" id="RU361221"/>
    </source>
</evidence>
<dbReference type="Gene3D" id="3.10.580.10">
    <property type="entry name" value="CBS-domain"/>
    <property type="match status" value="1"/>
</dbReference>
<feature type="transmembrane region" description="Helical" evidence="11">
    <location>
        <begin position="321"/>
        <end position="343"/>
    </location>
</feature>
<dbReference type="InterPro" id="IPR014743">
    <property type="entry name" value="Cl-channel_core"/>
</dbReference>
<sequence>MSVDDDDLCMTSHISEDSECEPFFKNNLNQPTYGGIVSINNDDDPCDDECEFVDATVSPTSLQFNQEWPPRKQKRLTETVKPGQLNIISGKFESLDFDVCENHLLISERRSKGYKFVFKKDISRWFIFLLIGILTGLVAALIDVVVNELTSLKFKKLKEYIDICVSNQCLYKPYLLWVGFNVVPILLGSVIVTYVEPVAAGSGIPQIKCYLNGVIIPRAVRIKTLFVKVVGVMLSVIGGLAAGKEGPMIHSGSVIGAGVSQGKSTTFAKDFGLFSFFREDSEKRDFVSAGAAAGVASAFGAPIGGVLFTVEEGISFWHQSLIWRIFFCSLVSTFTLNIVLSAYHKHLGDLSYSGLLDFGKFDILQYELVELLIYAFMGFIGGLLGALSNYINYKLTVFRMRYITSRWMKVIEALLVSSTTCTVAFLMLYLLGDCKPLGQNPTDFPLQMYCGDGEFNAVGALWFQTPEASVRSLFHDPSSLKPLSIFVFFFFYFFLSCWTYGLSVSSGLFVPSLLTGAAWGRLFGIGIETVFPEQSWTDPGKYSIIGAAAQLGGIVRMPVSLAVILMEGTGNIVLGLPLMITLIMAKWTGDYFNEGIYDIHSRLKGVPILPWEPPPLSVNVYASEIMSYPVVAFSVVEKVSKIINVLKTKSHNGFPVVDVDEESDGGRLESGGRYRGLILRSQLIVLLNNKLFNETLDNWDVDEVDLRIFRNAYPRYKGLDKLNFTEEEMNYHIDLRPIMNPSSYTVLHSASLPKVFRLFRTLGLRHLPVVSDRNKVIGMVTRKDLARYHVWNHRGRIWTEEFKISKSCSAKK</sequence>
<dbReference type="PANTHER" id="PTHR11689">
    <property type="entry name" value="CHLORIDE CHANNEL PROTEIN CLC FAMILY MEMBER"/>
    <property type="match status" value="1"/>
</dbReference>
<evidence type="ECO:0000256" key="9">
    <source>
        <dbReference type="ARBA" id="ARBA00023214"/>
    </source>
</evidence>
<organism evidence="13 14">
    <name type="scientific">Polyplax serrata</name>
    <name type="common">Common mouse louse</name>
    <dbReference type="NCBI Taxonomy" id="468196"/>
    <lineage>
        <taxon>Eukaryota</taxon>
        <taxon>Metazoa</taxon>
        <taxon>Ecdysozoa</taxon>
        <taxon>Arthropoda</taxon>
        <taxon>Hexapoda</taxon>
        <taxon>Insecta</taxon>
        <taxon>Pterygota</taxon>
        <taxon>Neoptera</taxon>
        <taxon>Paraneoptera</taxon>
        <taxon>Psocodea</taxon>
        <taxon>Troctomorpha</taxon>
        <taxon>Phthiraptera</taxon>
        <taxon>Anoplura</taxon>
        <taxon>Polyplacidae</taxon>
        <taxon>Polyplax</taxon>
    </lineage>
</organism>
<keyword evidence="14" id="KW-1185">Reference proteome</keyword>
<dbReference type="InterPro" id="IPR046342">
    <property type="entry name" value="CBS_dom_sf"/>
</dbReference>
<reference evidence="13 14" key="1">
    <citation type="submission" date="2023-09" db="EMBL/GenBank/DDBJ databases">
        <title>Genomes of two closely related lineages of the louse Polyplax serrata with different host specificities.</title>
        <authorList>
            <person name="Martinu J."/>
            <person name="Tarabai H."/>
            <person name="Stefka J."/>
            <person name="Hypsa V."/>
        </authorList>
    </citation>
    <scope>NUCLEOTIDE SEQUENCE [LARGE SCALE GENOMIC DNA]</scope>
    <source>
        <strain evidence="13">98ZLc_SE</strain>
    </source>
</reference>
<proteinExistence type="inferred from homology"/>
<evidence type="ECO:0000256" key="5">
    <source>
        <dbReference type="ARBA" id="ARBA00022989"/>
    </source>
</evidence>
<feature type="transmembrane region" description="Helical" evidence="11">
    <location>
        <begin position="483"/>
        <end position="502"/>
    </location>
</feature>